<dbReference type="PROSITE" id="PS51276">
    <property type="entry name" value="PEPTIDASE_C56_PFPI"/>
    <property type="match status" value="1"/>
</dbReference>
<dbReference type="PANTHER" id="PTHR42733">
    <property type="entry name" value="DJ-1 PROTEIN"/>
    <property type="match status" value="1"/>
</dbReference>
<comment type="caution">
    <text evidence="3">The sequence shown here is derived from an EMBL/GenBank/DDBJ whole genome shotgun (WGS) entry which is preliminary data.</text>
</comment>
<dbReference type="InterPro" id="IPR006286">
    <property type="entry name" value="C56_PfpI-like"/>
</dbReference>
<accession>A0A2U1UB02</accession>
<dbReference type="Proteomes" id="UP000296159">
    <property type="component" value="Unassembled WGS sequence"/>
</dbReference>
<evidence type="ECO:0000313" key="4">
    <source>
        <dbReference type="Proteomes" id="UP000296159"/>
    </source>
</evidence>
<dbReference type="Pfam" id="PF01965">
    <property type="entry name" value="DJ-1_PfpI"/>
    <property type="match status" value="1"/>
</dbReference>
<sequence length="189" mass="20826">MKKILLLTGDFSEDYEVMVPWQALSVLGFRVDAVCPGKRAGEFIKTAIHDFEGDQTYTEKPGHLFRLTASFEDIRLQDYCGFYISGGRAPEYLRLNKSVLNIVQYAMNFSLPIAAICHGPQILVAAGVVKGKTLTAYFTVKPEIELAGGIYRNAGAEEAVVDDNLVTATSWMGHPELLHHFITLIGGKS</sequence>
<dbReference type="EMBL" id="QDKH01000003">
    <property type="protein sequence ID" value="PWC18838.1"/>
    <property type="molecule type" value="Genomic_DNA"/>
</dbReference>
<dbReference type="InterPro" id="IPR002818">
    <property type="entry name" value="DJ-1/PfpI"/>
</dbReference>
<dbReference type="Gene3D" id="3.40.50.880">
    <property type="match status" value="1"/>
</dbReference>
<dbReference type="NCBIfam" id="TIGR01382">
    <property type="entry name" value="PfpI"/>
    <property type="match status" value="1"/>
</dbReference>
<evidence type="ECO:0000256" key="1">
    <source>
        <dbReference type="ARBA" id="ARBA00008542"/>
    </source>
</evidence>
<evidence type="ECO:0000313" key="3">
    <source>
        <dbReference type="EMBL" id="PWC18838.1"/>
    </source>
</evidence>
<dbReference type="AlphaFoldDB" id="A0A2U1UB02"/>
<keyword evidence="3" id="KW-0645">Protease</keyword>
<dbReference type="CDD" id="cd03169">
    <property type="entry name" value="GATase1_PfpI_1"/>
    <property type="match status" value="1"/>
</dbReference>
<dbReference type="InterPro" id="IPR029062">
    <property type="entry name" value="Class_I_gatase-like"/>
</dbReference>
<name>A0A2U1UB02_9GAMM</name>
<gene>
    <name evidence="3" type="ORF">DDT56_02465</name>
</gene>
<keyword evidence="3" id="KW-0378">Hydrolase</keyword>
<evidence type="ECO:0000259" key="2">
    <source>
        <dbReference type="Pfam" id="PF01965"/>
    </source>
</evidence>
<feature type="domain" description="DJ-1/PfpI" evidence="2">
    <location>
        <begin position="2"/>
        <end position="182"/>
    </location>
</feature>
<dbReference type="GO" id="GO:0006508">
    <property type="term" value="P:proteolysis"/>
    <property type="evidence" value="ECO:0007669"/>
    <property type="project" value="UniProtKB-KW"/>
</dbReference>
<dbReference type="RefSeq" id="WP_136164930.1">
    <property type="nucleotide sequence ID" value="NZ_KZ819072.1"/>
</dbReference>
<proteinExistence type="inferred from homology"/>
<dbReference type="SUPFAM" id="SSF52317">
    <property type="entry name" value="Class I glutamine amidotransferase-like"/>
    <property type="match status" value="1"/>
</dbReference>
<dbReference type="GO" id="GO:0008233">
    <property type="term" value="F:peptidase activity"/>
    <property type="evidence" value="ECO:0007669"/>
    <property type="project" value="UniProtKB-KW"/>
</dbReference>
<keyword evidence="4" id="KW-1185">Reference proteome</keyword>
<comment type="similarity">
    <text evidence="1">Belongs to the peptidase C56 family.</text>
</comment>
<reference evidence="3 4" key="1">
    <citation type="submission" date="2018-04" db="EMBL/GenBank/DDBJ databases">
        <title>Brenneria corticis sp.nov.</title>
        <authorList>
            <person name="Li Y."/>
        </authorList>
    </citation>
    <scope>NUCLEOTIDE SEQUENCE [LARGE SCALE GENOMIC DNA]</scope>
    <source>
        <strain evidence="3 4">CFCC 11842</strain>
    </source>
</reference>
<dbReference type="PANTHER" id="PTHR42733:SF2">
    <property type="entry name" value="DJ-1_THIJ_PFPI FAMILY PROTEIN"/>
    <property type="match status" value="1"/>
</dbReference>
<organism evidence="3 4">
    <name type="scientific">Brenneria corticis</name>
    <dbReference type="NCBI Taxonomy" id="2173106"/>
    <lineage>
        <taxon>Bacteria</taxon>
        <taxon>Pseudomonadati</taxon>
        <taxon>Pseudomonadota</taxon>
        <taxon>Gammaproteobacteria</taxon>
        <taxon>Enterobacterales</taxon>
        <taxon>Pectobacteriaceae</taxon>
        <taxon>Brenneria</taxon>
    </lineage>
</organism>
<protein>
    <submittedName>
        <fullName evidence="3">Protease</fullName>
    </submittedName>
</protein>